<accession>A0A9W8GXK2</accession>
<evidence type="ECO:0000313" key="3">
    <source>
        <dbReference type="Proteomes" id="UP001140011"/>
    </source>
</evidence>
<feature type="signal peptide" evidence="1">
    <location>
        <begin position="1"/>
        <end position="15"/>
    </location>
</feature>
<organism evidence="2 3">
    <name type="scientific">Coemansia pectinata</name>
    <dbReference type="NCBI Taxonomy" id="1052879"/>
    <lineage>
        <taxon>Eukaryota</taxon>
        <taxon>Fungi</taxon>
        <taxon>Fungi incertae sedis</taxon>
        <taxon>Zoopagomycota</taxon>
        <taxon>Kickxellomycotina</taxon>
        <taxon>Kickxellomycetes</taxon>
        <taxon>Kickxellales</taxon>
        <taxon>Kickxellaceae</taxon>
        <taxon>Coemansia</taxon>
    </lineage>
</organism>
<evidence type="ECO:0000313" key="2">
    <source>
        <dbReference type="EMBL" id="KAJ2754685.1"/>
    </source>
</evidence>
<evidence type="ECO:0008006" key="4">
    <source>
        <dbReference type="Google" id="ProtNLM"/>
    </source>
</evidence>
<evidence type="ECO:0000256" key="1">
    <source>
        <dbReference type="SAM" id="SignalP"/>
    </source>
</evidence>
<name>A0A9W8GXK2_9FUNG</name>
<dbReference type="InterPro" id="IPR036259">
    <property type="entry name" value="MFS_trans_sf"/>
</dbReference>
<comment type="caution">
    <text evidence="2">The sequence shown here is derived from an EMBL/GenBank/DDBJ whole genome shotgun (WGS) entry which is preliminary data.</text>
</comment>
<dbReference type="AlphaFoldDB" id="A0A9W8GXK2"/>
<feature type="chain" id="PRO_5040808877" description="Major facilitator superfamily (MFS) profile domain-containing protein" evidence="1">
    <location>
        <begin position="16"/>
        <end position="121"/>
    </location>
</feature>
<sequence length="121" mass="13347">MWVILMSIMVMRVTSNVMAYTSTSLMITNMAPSRADLGVMNGAQLLSMSVVRIFAPIVSGSLWSWSIKHSFPFPLNSHLVWTLSAMLIAVALKLSYRIPESVNKFAADQLKPIANAEEADD</sequence>
<keyword evidence="1" id="KW-0732">Signal</keyword>
<protein>
    <recommendedName>
        <fullName evidence="4">Major facilitator superfamily (MFS) profile domain-containing protein</fullName>
    </recommendedName>
</protein>
<proteinExistence type="predicted"/>
<gene>
    <name evidence="2" type="ORF">GGI19_002212</name>
</gene>
<reference evidence="2" key="1">
    <citation type="submission" date="2022-07" db="EMBL/GenBank/DDBJ databases">
        <title>Phylogenomic reconstructions and comparative analyses of Kickxellomycotina fungi.</title>
        <authorList>
            <person name="Reynolds N.K."/>
            <person name="Stajich J.E."/>
            <person name="Barry K."/>
            <person name="Grigoriev I.V."/>
            <person name="Crous P."/>
            <person name="Smith M.E."/>
        </authorList>
    </citation>
    <scope>NUCLEOTIDE SEQUENCE</scope>
    <source>
        <strain evidence="2">BCRC 34297</strain>
    </source>
</reference>
<dbReference type="Proteomes" id="UP001140011">
    <property type="component" value="Unassembled WGS sequence"/>
</dbReference>
<keyword evidence="3" id="KW-1185">Reference proteome</keyword>
<dbReference type="OrthoDB" id="419616at2759"/>
<dbReference type="EMBL" id="JANBUH010000101">
    <property type="protein sequence ID" value="KAJ2754685.1"/>
    <property type="molecule type" value="Genomic_DNA"/>
</dbReference>
<dbReference type="SUPFAM" id="SSF103473">
    <property type="entry name" value="MFS general substrate transporter"/>
    <property type="match status" value="1"/>
</dbReference>